<dbReference type="Pfam" id="PF02604">
    <property type="entry name" value="PhdYeFM_antitox"/>
    <property type="match status" value="1"/>
</dbReference>
<evidence type="ECO:0000256" key="1">
    <source>
        <dbReference type="ARBA" id="ARBA00009981"/>
    </source>
</evidence>
<dbReference type="STRING" id="1300344.I598_2345"/>
<sequence length="87" mass="9525">MDTLDRQITTRALRDGLSDVVSRVAFGHERVGITRNGKLTAVLVDVDDFATLERLEDAADVAAYDEATAEDDGTRYELREVAAELGL</sequence>
<dbReference type="SUPFAM" id="SSF143120">
    <property type="entry name" value="YefM-like"/>
    <property type="match status" value="1"/>
</dbReference>
<dbReference type="InterPro" id="IPR036165">
    <property type="entry name" value="YefM-like_sf"/>
</dbReference>
<proteinExistence type="inferred from homology"/>
<organism evidence="3 4">
    <name type="scientific">Isoptericola dokdonensis DS-3</name>
    <dbReference type="NCBI Taxonomy" id="1300344"/>
    <lineage>
        <taxon>Bacteria</taxon>
        <taxon>Bacillati</taxon>
        <taxon>Actinomycetota</taxon>
        <taxon>Actinomycetes</taxon>
        <taxon>Micrococcales</taxon>
        <taxon>Promicromonosporaceae</taxon>
        <taxon>Isoptericola</taxon>
    </lineage>
</organism>
<evidence type="ECO:0000313" key="4">
    <source>
        <dbReference type="Proteomes" id="UP000076794"/>
    </source>
</evidence>
<dbReference type="RefSeq" id="WP_068203097.1">
    <property type="nucleotide sequence ID" value="NZ_CP014209.1"/>
</dbReference>
<dbReference type="EMBL" id="CP014209">
    <property type="protein sequence ID" value="ANC31885.1"/>
    <property type="molecule type" value="Genomic_DNA"/>
</dbReference>
<dbReference type="Gene3D" id="3.40.1620.10">
    <property type="entry name" value="YefM-like domain"/>
    <property type="match status" value="1"/>
</dbReference>
<dbReference type="OrthoDB" id="3730588at2"/>
<protein>
    <recommendedName>
        <fullName evidence="2">Antitoxin</fullName>
    </recommendedName>
</protein>
<name>A0A161I2I9_9MICO</name>
<dbReference type="NCBIfam" id="TIGR01552">
    <property type="entry name" value="phd_fam"/>
    <property type="match status" value="1"/>
</dbReference>
<comment type="function">
    <text evidence="2">Antitoxin component of a type II toxin-antitoxin (TA) system.</text>
</comment>
<accession>A0A161I2I9</accession>
<gene>
    <name evidence="3" type="primary">relB</name>
    <name evidence="3" type="ORF">I598_2345</name>
</gene>
<evidence type="ECO:0000256" key="2">
    <source>
        <dbReference type="RuleBase" id="RU362080"/>
    </source>
</evidence>
<dbReference type="KEGG" id="ido:I598_2345"/>
<comment type="similarity">
    <text evidence="1 2">Belongs to the phD/YefM antitoxin family.</text>
</comment>
<evidence type="ECO:0000313" key="3">
    <source>
        <dbReference type="EMBL" id="ANC31885.1"/>
    </source>
</evidence>
<dbReference type="Proteomes" id="UP000076794">
    <property type="component" value="Chromosome"/>
</dbReference>
<dbReference type="InterPro" id="IPR006442">
    <property type="entry name" value="Antitoxin_Phd/YefM"/>
</dbReference>
<keyword evidence="4" id="KW-1185">Reference proteome</keyword>
<dbReference type="PATRIC" id="fig|1300344.3.peg.2354"/>
<dbReference type="AlphaFoldDB" id="A0A161I2I9"/>
<reference evidence="3 4" key="1">
    <citation type="submission" date="2016-01" db="EMBL/GenBank/DDBJ databases">
        <title>Complete genome sequence of a soil Actinobacterium, Isoptericola dokdonensis DS-3.</title>
        <authorList>
            <person name="Kwon S.-K."/>
            <person name="Kim J.F."/>
        </authorList>
    </citation>
    <scope>NUCLEOTIDE SEQUENCE [LARGE SCALE GENOMIC DNA]</scope>
    <source>
        <strain evidence="3 4">DS-3</strain>
    </source>
</reference>